<dbReference type="InterPro" id="IPR019786">
    <property type="entry name" value="Zinc_finger_PHD-type_CS"/>
</dbReference>
<gene>
    <name evidence="6" type="ORF">B4U80_13734</name>
</gene>
<dbReference type="SMART" id="SM00249">
    <property type="entry name" value="PHD"/>
    <property type="match status" value="1"/>
</dbReference>
<keyword evidence="7" id="KW-1185">Reference proteome</keyword>
<dbReference type="SUPFAM" id="SSF57903">
    <property type="entry name" value="FYVE/PHD zinc finger"/>
    <property type="match status" value="1"/>
</dbReference>
<dbReference type="EMBL" id="NCKV01002365">
    <property type="protein sequence ID" value="RWS26944.1"/>
    <property type="molecule type" value="Genomic_DNA"/>
</dbReference>
<dbReference type="VEuPathDB" id="VectorBase:LDEU005094"/>
<accession>A0A443SHD8</accession>
<evidence type="ECO:0000256" key="3">
    <source>
        <dbReference type="ARBA" id="ARBA00022833"/>
    </source>
</evidence>
<evidence type="ECO:0000256" key="1">
    <source>
        <dbReference type="ARBA" id="ARBA00022723"/>
    </source>
</evidence>
<dbReference type="InterPro" id="IPR019787">
    <property type="entry name" value="Znf_PHD-finger"/>
</dbReference>
<evidence type="ECO:0000256" key="2">
    <source>
        <dbReference type="ARBA" id="ARBA00022771"/>
    </source>
</evidence>
<dbReference type="PROSITE" id="PS50016">
    <property type="entry name" value="ZF_PHD_2"/>
    <property type="match status" value="1"/>
</dbReference>
<dbReference type="Gene3D" id="3.30.40.10">
    <property type="entry name" value="Zinc/RING finger domain, C3HC4 (zinc finger)"/>
    <property type="match status" value="1"/>
</dbReference>
<reference evidence="6 7" key="1">
    <citation type="journal article" date="2018" name="Gigascience">
        <title>Genomes of trombidid mites reveal novel predicted allergens and laterally-transferred genes associated with secondary metabolism.</title>
        <authorList>
            <person name="Dong X."/>
            <person name="Chaisiri K."/>
            <person name="Xia D."/>
            <person name="Armstrong S.D."/>
            <person name="Fang Y."/>
            <person name="Donnelly M.J."/>
            <person name="Kadowaki T."/>
            <person name="McGarry J.W."/>
            <person name="Darby A.C."/>
            <person name="Makepeace B.L."/>
        </authorList>
    </citation>
    <scope>NUCLEOTIDE SEQUENCE [LARGE SCALE GENOMIC DNA]</scope>
    <source>
        <strain evidence="6">UoL-UT</strain>
    </source>
</reference>
<dbReference type="Proteomes" id="UP000288716">
    <property type="component" value="Unassembled WGS sequence"/>
</dbReference>
<keyword evidence="3" id="KW-0862">Zinc</keyword>
<dbReference type="InterPro" id="IPR001965">
    <property type="entry name" value="Znf_PHD"/>
</dbReference>
<keyword evidence="1" id="KW-0479">Metal-binding</keyword>
<feature type="domain" description="PHD-type" evidence="5">
    <location>
        <begin position="254"/>
        <end position="311"/>
    </location>
</feature>
<comment type="caution">
    <text evidence="6">The sequence shown here is derived from an EMBL/GenBank/DDBJ whole genome shotgun (WGS) entry which is preliminary data.</text>
</comment>
<dbReference type="InterPro" id="IPR013083">
    <property type="entry name" value="Znf_RING/FYVE/PHD"/>
</dbReference>
<evidence type="ECO:0000313" key="7">
    <source>
        <dbReference type="Proteomes" id="UP000288716"/>
    </source>
</evidence>
<proteinExistence type="predicted"/>
<name>A0A443SHD8_9ACAR</name>
<sequence>MESVGGYERHRFKTLLNFHVICVRCRDVSRKAMKLICGEKLHYICQSCVFEEIERSEFQNRLFVCPEDGREISNVRNFVSEDKHLRAMIDEFFIECKQKCNGCTEVLKVKAIEEHESKCIYSDENMAKCGYCNKRFVRDHSTCDALQSLDTKSGLLNRKRRELIVRWRKVEENLQLRTERENESVDSLLELMNVDENNVEKGVCSACIHHLQMYSKHLHKIAKKVEIELVQFEEAMKIEKNEGSVEDDDDEEPYEVCAVCNKWNGSQDEGKIDDWLQCEKCDNWFHTICVRTANKSMSENESFICDQCKNVNEQNEE</sequence>
<dbReference type="OrthoDB" id="10002605at2759"/>
<keyword evidence="2 4" id="KW-0863">Zinc-finger</keyword>
<dbReference type="STRING" id="299467.A0A443SHD8"/>
<organism evidence="6 7">
    <name type="scientific">Leptotrombidium deliense</name>
    <dbReference type="NCBI Taxonomy" id="299467"/>
    <lineage>
        <taxon>Eukaryota</taxon>
        <taxon>Metazoa</taxon>
        <taxon>Ecdysozoa</taxon>
        <taxon>Arthropoda</taxon>
        <taxon>Chelicerata</taxon>
        <taxon>Arachnida</taxon>
        <taxon>Acari</taxon>
        <taxon>Acariformes</taxon>
        <taxon>Trombidiformes</taxon>
        <taxon>Prostigmata</taxon>
        <taxon>Anystina</taxon>
        <taxon>Parasitengona</taxon>
        <taxon>Trombiculoidea</taxon>
        <taxon>Trombiculidae</taxon>
        <taxon>Leptotrombidium</taxon>
    </lineage>
</organism>
<evidence type="ECO:0000313" key="6">
    <source>
        <dbReference type="EMBL" id="RWS26944.1"/>
    </source>
</evidence>
<dbReference type="PROSITE" id="PS01359">
    <property type="entry name" value="ZF_PHD_1"/>
    <property type="match status" value="1"/>
</dbReference>
<evidence type="ECO:0000259" key="5">
    <source>
        <dbReference type="PROSITE" id="PS50016"/>
    </source>
</evidence>
<dbReference type="GO" id="GO:0008270">
    <property type="term" value="F:zinc ion binding"/>
    <property type="evidence" value="ECO:0007669"/>
    <property type="project" value="UniProtKB-KW"/>
</dbReference>
<evidence type="ECO:0000256" key="4">
    <source>
        <dbReference type="PROSITE-ProRule" id="PRU00146"/>
    </source>
</evidence>
<dbReference type="InterPro" id="IPR011011">
    <property type="entry name" value="Znf_FYVE_PHD"/>
</dbReference>
<protein>
    <recommendedName>
        <fullName evidence="5">PHD-type domain-containing protein</fullName>
    </recommendedName>
</protein>
<dbReference type="AlphaFoldDB" id="A0A443SHD8"/>
<dbReference type="Pfam" id="PF00628">
    <property type="entry name" value="PHD"/>
    <property type="match status" value="1"/>
</dbReference>